<dbReference type="Pfam" id="PF07063">
    <property type="entry name" value="HGLS"/>
    <property type="match status" value="1"/>
</dbReference>
<dbReference type="Proteomes" id="UP001079430">
    <property type="component" value="Unassembled WGS sequence"/>
</dbReference>
<dbReference type="SMART" id="SM01150">
    <property type="entry name" value="DUF1338"/>
    <property type="match status" value="1"/>
</dbReference>
<keyword evidence="3" id="KW-0560">Oxidoreductase</keyword>
<dbReference type="EC" id="1.13.11.93" evidence="6"/>
<evidence type="ECO:0000256" key="6">
    <source>
        <dbReference type="ARBA" id="ARBA00035023"/>
    </source>
</evidence>
<comment type="similarity">
    <text evidence="5">Belongs to the 2-oxoadipate dioxygenase/decarboxylase family.</text>
</comment>
<evidence type="ECO:0000313" key="10">
    <source>
        <dbReference type="Proteomes" id="UP001079430"/>
    </source>
</evidence>
<evidence type="ECO:0000256" key="8">
    <source>
        <dbReference type="ARBA" id="ARBA00035045"/>
    </source>
</evidence>
<dbReference type="PANTHER" id="PTHR39479:SF2">
    <property type="entry name" value="2-OXOADIPATE DIOXYGENASE_DECARBOXYLASE"/>
    <property type="match status" value="1"/>
</dbReference>
<dbReference type="Gene3D" id="3.10.180.80">
    <property type="entry name" value="Uncharacterised protein PF07063, DUF1338"/>
    <property type="match status" value="1"/>
</dbReference>
<organism evidence="9 10">
    <name type="scientific">Sinorhizobium psoraleae</name>
    <dbReference type="NCBI Taxonomy" id="520838"/>
    <lineage>
        <taxon>Bacteria</taxon>
        <taxon>Pseudomonadati</taxon>
        <taxon>Pseudomonadota</taxon>
        <taxon>Alphaproteobacteria</taxon>
        <taxon>Hyphomicrobiales</taxon>
        <taxon>Rhizobiaceae</taxon>
        <taxon>Sinorhizobium/Ensifer group</taxon>
        <taxon>Sinorhizobium</taxon>
    </lineage>
</organism>
<evidence type="ECO:0000256" key="3">
    <source>
        <dbReference type="ARBA" id="ARBA00023002"/>
    </source>
</evidence>
<dbReference type="RefSeq" id="WP_269280237.1">
    <property type="nucleotide sequence ID" value="NZ_JAPVOI010000004.1"/>
</dbReference>
<sequence>MKENSFVSADEIRSAFSAAMSVMYREEVPAYGTLMELVAKVNADTLAADATLKDRLEATDTLDRISEERHGAIRLGTPAELSMMRRVFAVMGMYPVGYYDLSTAGVPVHSTAFRPVGDAALKRNPFRVFTSLLRLDLIADETLRAEAEAILRERRIFTAGAIELTEKAERDGGLDKADAKRFVAEVLETFRWHDKASVSTDMYKRLHDAHRLVADVVSFKGPHINHLTPRTLDIDEVQALMPEYGIAPKAVVEGPPTRKCPILLRQTSFKALEEPVSFRNADGGWKPGSHTARFGEIEQRGIALTPKGRGLYDRLLDESRKIVRPAADGSNAKQYEAALAEAFKAFPDSWAEIREAGLGYFSYSLTERGRRTKLTGSRGLDSLITDGLVEFDPIVYEDFLPVSAAGIFQSNLGDGAQQEFVASPNQKRFETDLGVAVLNEFDHYAGIEQASIESCLRALSAAMAAE</sequence>
<evidence type="ECO:0000256" key="2">
    <source>
        <dbReference type="ARBA" id="ARBA00022964"/>
    </source>
</evidence>
<evidence type="ECO:0000256" key="4">
    <source>
        <dbReference type="ARBA" id="ARBA00023004"/>
    </source>
</evidence>
<reference evidence="9" key="1">
    <citation type="submission" date="2022-10" db="EMBL/GenBank/DDBJ databases">
        <title>Whole genome sequencing of three plant growth promoting bacteria isolated from Vachellia tortilis subsp. raddiana in Morocco.</title>
        <authorList>
            <person name="Hnini M."/>
            <person name="Zouagui R."/>
            <person name="Zouagui H."/>
            <person name="Chemao Elfihri M.-W."/>
            <person name="Ibrahimi A."/>
            <person name="Sbabou L."/>
            <person name="Aurag J."/>
        </authorList>
    </citation>
    <scope>NUCLEOTIDE SEQUENCE</scope>
    <source>
        <strain evidence="9">LMR678</strain>
    </source>
</reference>
<comment type="caution">
    <text evidence="9">The sequence shown here is derived from an EMBL/GenBank/DDBJ whole genome shotgun (WGS) entry which is preliminary data.</text>
</comment>
<evidence type="ECO:0000256" key="7">
    <source>
        <dbReference type="ARBA" id="ARBA00035034"/>
    </source>
</evidence>
<protein>
    <recommendedName>
        <fullName evidence="7">2-oxoadipate dioxygenase/decarboxylase</fullName>
        <ecNumber evidence="6">1.13.11.93</ecNumber>
    </recommendedName>
    <alternativeName>
        <fullName evidence="8">2-hydroxyglutarate synthase</fullName>
    </alternativeName>
</protein>
<name>A0ABT4KGV3_9HYPH</name>
<dbReference type="InterPro" id="IPR009770">
    <property type="entry name" value="HGLS"/>
</dbReference>
<dbReference type="InterPro" id="IPR047869">
    <property type="entry name" value="YdcJ_bac-like"/>
</dbReference>
<accession>A0ABT4KGV3</accession>
<dbReference type="PANTHER" id="PTHR39479">
    <property type="match status" value="1"/>
</dbReference>
<dbReference type="CDD" id="cd16348">
    <property type="entry name" value="VOC_YdcJ_like"/>
    <property type="match status" value="1"/>
</dbReference>
<evidence type="ECO:0000313" key="9">
    <source>
        <dbReference type="EMBL" id="MCZ4091020.1"/>
    </source>
</evidence>
<comment type="cofactor">
    <cofactor evidence="1">
        <name>Fe(2+)</name>
        <dbReference type="ChEBI" id="CHEBI:29033"/>
    </cofactor>
</comment>
<keyword evidence="2" id="KW-0223">Dioxygenase</keyword>
<dbReference type="EMBL" id="JAPVOI010000004">
    <property type="protein sequence ID" value="MCZ4091020.1"/>
    <property type="molecule type" value="Genomic_DNA"/>
</dbReference>
<evidence type="ECO:0000256" key="1">
    <source>
        <dbReference type="ARBA" id="ARBA00001954"/>
    </source>
</evidence>
<keyword evidence="4" id="KW-0408">Iron</keyword>
<gene>
    <name evidence="9" type="ORF">O3W52_13395</name>
</gene>
<proteinExistence type="inferred from homology"/>
<evidence type="ECO:0000256" key="5">
    <source>
        <dbReference type="ARBA" id="ARBA00035013"/>
    </source>
</evidence>
<keyword evidence="10" id="KW-1185">Reference proteome</keyword>